<sequence length="422" mass="47294">MVVSCATAWPRGLVDSAKAPATRAGRSHLAACPEFLLTRHHVARLSEGVTELAEQAGNDSDSEDLRDDDRAELQEVDPDPPQISYSGTDFDVEGLVRRHDRGDIIVPSFGNDDPGIETAGFQREFVWKRSQMDRFIESLLLGYPIPGIFLVQQQDRRYLVLDGQQRIKTLSLFYNGSINGREFALQNVAARFQGLTYQTFSPEQRRTLDNTFIQATIVKTDGTRESLDGVYQIFERLNSGGTQLTPHEIRVALYAGEFIKFLTALNENPAWRALYGPPSPRLRDQEIVLRFIALYVSPGSYKRPLKKYLNDFVGAHRRLNELDAELIEKRFDRAAQLVLEEAGRSAIRGRGRQLNAALTEALLVGLARRLDAGSEPTAAEVSRAIDALLNEPDLDYVTTRATADEESVRMRLALATRAFSRI</sequence>
<protein>
    <recommendedName>
        <fullName evidence="1">GmrSD restriction endonucleases N-terminal domain-containing protein</fullName>
    </recommendedName>
</protein>
<accession>Q2JAZ2</accession>
<organism evidence="2 3">
    <name type="scientific">Frankia casuarinae (strain DSM 45818 / CECT 9043 / HFP020203 / CcI3)</name>
    <dbReference type="NCBI Taxonomy" id="106370"/>
    <lineage>
        <taxon>Bacteria</taxon>
        <taxon>Bacillati</taxon>
        <taxon>Actinomycetota</taxon>
        <taxon>Actinomycetes</taxon>
        <taxon>Frankiales</taxon>
        <taxon>Frankiaceae</taxon>
        <taxon>Frankia</taxon>
    </lineage>
</organism>
<dbReference type="AlphaFoldDB" id="Q2JAZ2"/>
<dbReference type="KEGG" id="fra:Francci3_2180"/>
<dbReference type="eggNOG" id="COG1479">
    <property type="taxonomic scope" value="Bacteria"/>
</dbReference>
<feature type="domain" description="GmrSD restriction endonucleases N-terminal" evidence="1">
    <location>
        <begin position="115"/>
        <end position="254"/>
    </location>
</feature>
<dbReference type="STRING" id="106370.Francci3_2180"/>
<gene>
    <name evidence="2" type="ordered locus">Francci3_2180</name>
</gene>
<name>Q2JAZ2_FRACC</name>
<evidence type="ECO:0000313" key="2">
    <source>
        <dbReference type="EMBL" id="ABD11550.1"/>
    </source>
</evidence>
<dbReference type="PANTHER" id="PTHR39639">
    <property type="entry name" value="CHROMOSOME 16, WHOLE GENOME SHOTGUN SEQUENCE"/>
    <property type="match status" value="1"/>
</dbReference>
<dbReference type="PANTHER" id="PTHR39639:SF1">
    <property type="entry name" value="DUF262 DOMAIN-CONTAINING PROTEIN"/>
    <property type="match status" value="1"/>
</dbReference>
<evidence type="ECO:0000259" key="1">
    <source>
        <dbReference type="Pfam" id="PF03235"/>
    </source>
</evidence>
<dbReference type="EMBL" id="CP000249">
    <property type="protein sequence ID" value="ABD11550.1"/>
    <property type="molecule type" value="Genomic_DNA"/>
</dbReference>
<dbReference type="InterPro" id="IPR004919">
    <property type="entry name" value="GmrSD_N"/>
</dbReference>
<keyword evidence="3" id="KW-1185">Reference proteome</keyword>
<reference evidence="2 3" key="1">
    <citation type="journal article" date="2007" name="Genome Res.">
        <title>Genome characteristics of facultatively symbiotic Frankia sp. strains reflect host range and host plant biogeography.</title>
        <authorList>
            <person name="Normand P."/>
            <person name="Lapierre P."/>
            <person name="Tisa L.S."/>
            <person name="Gogarten J.P."/>
            <person name="Alloisio N."/>
            <person name="Bagnarol E."/>
            <person name="Bassi C.A."/>
            <person name="Berry A.M."/>
            <person name="Bickhart D.M."/>
            <person name="Choisne N."/>
            <person name="Couloux A."/>
            <person name="Cournoyer B."/>
            <person name="Cruveiller S."/>
            <person name="Daubin V."/>
            <person name="Demange N."/>
            <person name="Francino M.P."/>
            <person name="Goltsman E."/>
            <person name="Huang Y."/>
            <person name="Kopp O.R."/>
            <person name="Labarre L."/>
            <person name="Lapidus A."/>
            <person name="Lavire C."/>
            <person name="Marechal J."/>
            <person name="Martinez M."/>
            <person name="Mastronunzio J.E."/>
            <person name="Mullin B.C."/>
            <person name="Niemann J."/>
            <person name="Pujic P."/>
            <person name="Rawnsley T."/>
            <person name="Rouy Z."/>
            <person name="Schenowitz C."/>
            <person name="Sellstedt A."/>
            <person name="Tavares F."/>
            <person name="Tomkins J.P."/>
            <person name="Vallenet D."/>
            <person name="Valverde C."/>
            <person name="Wall L.G."/>
            <person name="Wang Y."/>
            <person name="Medigue C."/>
            <person name="Benson D.R."/>
        </authorList>
    </citation>
    <scope>NUCLEOTIDE SEQUENCE [LARGE SCALE GENOMIC DNA]</scope>
    <source>
        <strain evidence="3">DSM 45818 / CECT 9043 / CcI3</strain>
    </source>
</reference>
<dbReference type="HOGENOM" id="CLU_038557_2_2_11"/>
<evidence type="ECO:0000313" key="3">
    <source>
        <dbReference type="Proteomes" id="UP000001937"/>
    </source>
</evidence>
<dbReference type="Proteomes" id="UP000001937">
    <property type="component" value="Chromosome"/>
</dbReference>
<proteinExistence type="predicted"/>
<dbReference type="Pfam" id="PF03235">
    <property type="entry name" value="GmrSD_N"/>
    <property type="match status" value="1"/>
</dbReference>